<proteinExistence type="predicted"/>
<dbReference type="EMBL" id="CAJVPJ010000149">
    <property type="protein sequence ID" value="CAG8486298.1"/>
    <property type="molecule type" value="Genomic_DNA"/>
</dbReference>
<dbReference type="GO" id="GO:0004526">
    <property type="term" value="F:ribonuclease P activity"/>
    <property type="evidence" value="ECO:0007669"/>
    <property type="project" value="TreeGrafter"/>
</dbReference>
<dbReference type="PANTHER" id="PTHR28272:SF1">
    <property type="entry name" value="RIBONUCLEASES P_MRP PROTEIN SUBUNIT POP3"/>
    <property type="match status" value="1"/>
</dbReference>
<dbReference type="PANTHER" id="PTHR28272">
    <property type="entry name" value="RIBONUCLEASES P/MRP PROTEIN SUBUNIT POP3"/>
    <property type="match status" value="1"/>
</dbReference>
<feature type="region of interest" description="Disordered" evidence="1">
    <location>
        <begin position="228"/>
        <end position="252"/>
    </location>
</feature>
<dbReference type="OrthoDB" id="20109at2759"/>
<dbReference type="Gene3D" id="3.30.1330.30">
    <property type="match status" value="1"/>
</dbReference>
<gene>
    <name evidence="2" type="ORF">POCULU_LOCUS1820</name>
</gene>
<dbReference type="InterPro" id="IPR029064">
    <property type="entry name" value="Ribosomal_eL30-like_sf"/>
</dbReference>
<evidence type="ECO:0000256" key="1">
    <source>
        <dbReference type="SAM" id="MobiDB-lite"/>
    </source>
</evidence>
<dbReference type="GO" id="GO:0008033">
    <property type="term" value="P:tRNA processing"/>
    <property type="evidence" value="ECO:0007669"/>
    <property type="project" value="InterPro"/>
</dbReference>
<dbReference type="SUPFAM" id="SSF55315">
    <property type="entry name" value="L30e-like"/>
    <property type="match status" value="1"/>
</dbReference>
<accession>A0A9N8WIX6</accession>
<name>A0A9N8WIX6_9GLOM</name>
<keyword evidence="3" id="KW-1185">Reference proteome</keyword>
<dbReference type="GO" id="GO:0000171">
    <property type="term" value="F:ribonuclease MRP activity"/>
    <property type="evidence" value="ECO:0007669"/>
    <property type="project" value="TreeGrafter"/>
</dbReference>
<dbReference type="Proteomes" id="UP000789572">
    <property type="component" value="Unassembled WGS sequence"/>
</dbReference>
<dbReference type="AlphaFoldDB" id="A0A9N8WIX6"/>
<protein>
    <submittedName>
        <fullName evidence="2">2349_t:CDS:1</fullName>
    </submittedName>
</protein>
<dbReference type="GO" id="GO:0006364">
    <property type="term" value="P:rRNA processing"/>
    <property type="evidence" value="ECO:0007669"/>
    <property type="project" value="InterPro"/>
</dbReference>
<dbReference type="InterPro" id="IPR013241">
    <property type="entry name" value="RNase_P_Pop3"/>
</dbReference>
<comment type="caution">
    <text evidence="2">The sequence shown here is derived from an EMBL/GenBank/DDBJ whole genome shotgun (WGS) entry which is preliminary data.</text>
</comment>
<reference evidence="2" key="1">
    <citation type="submission" date="2021-06" db="EMBL/GenBank/DDBJ databases">
        <authorList>
            <person name="Kallberg Y."/>
            <person name="Tangrot J."/>
            <person name="Rosling A."/>
        </authorList>
    </citation>
    <scope>NUCLEOTIDE SEQUENCE</scope>
    <source>
        <strain evidence="2">IA702</strain>
    </source>
</reference>
<dbReference type="GO" id="GO:0034965">
    <property type="term" value="P:intronic box C/D snoRNA processing"/>
    <property type="evidence" value="ECO:0007669"/>
    <property type="project" value="TreeGrafter"/>
</dbReference>
<dbReference type="GO" id="GO:0005655">
    <property type="term" value="C:nucleolar ribonuclease P complex"/>
    <property type="evidence" value="ECO:0007669"/>
    <property type="project" value="TreeGrafter"/>
</dbReference>
<evidence type="ECO:0000313" key="3">
    <source>
        <dbReference type="Proteomes" id="UP000789572"/>
    </source>
</evidence>
<dbReference type="GO" id="GO:0005829">
    <property type="term" value="C:cytosol"/>
    <property type="evidence" value="ECO:0007669"/>
    <property type="project" value="TreeGrafter"/>
</dbReference>
<dbReference type="Pfam" id="PF08228">
    <property type="entry name" value="RNase_P_pop3"/>
    <property type="match status" value="1"/>
</dbReference>
<sequence>MPKERVVVTPKQTASPYGKADKNTTSKVSNISEKPVKGKKATTHTGSSIRTEEKKRKTVFKAVLDSPFNINWPNVSKETQEEILQVLCSTLSSFGESKCVRKSKDIVIGLNAVTRRLESQPESLDSLLRMVFVCKNDISPPILYAHIPVMAAISPSLLLVALPFGAERRLSELLSVKRVACIGIKRESTGFDNLYELVQQKVPPISAPWLNGVRVGFDYQSPNVKTLVTSAPVEKKRRQTRNERNKLPQRTK</sequence>
<feature type="region of interest" description="Disordered" evidence="1">
    <location>
        <begin position="1"/>
        <end position="53"/>
    </location>
</feature>
<dbReference type="GO" id="GO:0000172">
    <property type="term" value="C:ribonuclease MRP complex"/>
    <property type="evidence" value="ECO:0007669"/>
    <property type="project" value="TreeGrafter"/>
</dbReference>
<evidence type="ECO:0000313" key="2">
    <source>
        <dbReference type="EMBL" id="CAG8486298.1"/>
    </source>
</evidence>
<organism evidence="2 3">
    <name type="scientific">Paraglomus occultum</name>
    <dbReference type="NCBI Taxonomy" id="144539"/>
    <lineage>
        <taxon>Eukaryota</taxon>
        <taxon>Fungi</taxon>
        <taxon>Fungi incertae sedis</taxon>
        <taxon>Mucoromycota</taxon>
        <taxon>Glomeromycotina</taxon>
        <taxon>Glomeromycetes</taxon>
        <taxon>Paraglomerales</taxon>
        <taxon>Paraglomeraceae</taxon>
        <taxon>Paraglomus</taxon>
    </lineage>
</organism>